<keyword evidence="3" id="KW-1185">Reference proteome</keyword>
<dbReference type="AlphaFoldDB" id="A0AAE0JWH3"/>
<feature type="chain" id="PRO_5042236634" evidence="1">
    <location>
        <begin position="20"/>
        <end position="178"/>
    </location>
</feature>
<evidence type="ECO:0000313" key="2">
    <source>
        <dbReference type="EMBL" id="KAK3365603.1"/>
    </source>
</evidence>
<evidence type="ECO:0000313" key="3">
    <source>
        <dbReference type="Proteomes" id="UP001287356"/>
    </source>
</evidence>
<reference evidence="2" key="2">
    <citation type="submission" date="2023-06" db="EMBL/GenBank/DDBJ databases">
        <authorList>
            <consortium name="Lawrence Berkeley National Laboratory"/>
            <person name="Haridas S."/>
            <person name="Hensen N."/>
            <person name="Bonometti L."/>
            <person name="Westerberg I."/>
            <person name="Brannstrom I.O."/>
            <person name="Guillou S."/>
            <person name="Cros-Aarteil S."/>
            <person name="Calhoun S."/>
            <person name="Kuo A."/>
            <person name="Mondo S."/>
            <person name="Pangilinan J."/>
            <person name="Riley R."/>
            <person name="Labutti K."/>
            <person name="Andreopoulos B."/>
            <person name="Lipzen A."/>
            <person name="Chen C."/>
            <person name="Yanf M."/>
            <person name="Daum C."/>
            <person name="Ng V."/>
            <person name="Clum A."/>
            <person name="Steindorff A."/>
            <person name="Ohm R."/>
            <person name="Martin F."/>
            <person name="Silar P."/>
            <person name="Natvig D."/>
            <person name="Lalanne C."/>
            <person name="Gautier V."/>
            <person name="Ament-Velasquez S.L."/>
            <person name="Kruys A."/>
            <person name="Hutchinson M.I."/>
            <person name="Powell A.J."/>
            <person name="Barry K."/>
            <person name="Miller A.N."/>
            <person name="Grigoriev I.V."/>
            <person name="Debuchy R."/>
            <person name="Gladieux P."/>
            <person name="Thoren M.H."/>
            <person name="Johannesson H."/>
        </authorList>
    </citation>
    <scope>NUCLEOTIDE SEQUENCE</scope>
    <source>
        <strain evidence="2">CBS 958.72</strain>
    </source>
</reference>
<dbReference type="EMBL" id="JAULSN010000008">
    <property type="protein sequence ID" value="KAK3365603.1"/>
    <property type="molecule type" value="Genomic_DNA"/>
</dbReference>
<keyword evidence="1" id="KW-0732">Signal</keyword>
<feature type="signal peptide" evidence="1">
    <location>
        <begin position="1"/>
        <end position="19"/>
    </location>
</feature>
<comment type="caution">
    <text evidence="2">The sequence shown here is derived from an EMBL/GenBank/DDBJ whole genome shotgun (WGS) entry which is preliminary data.</text>
</comment>
<organism evidence="2 3">
    <name type="scientific">Lasiosphaeria ovina</name>
    <dbReference type="NCBI Taxonomy" id="92902"/>
    <lineage>
        <taxon>Eukaryota</taxon>
        <taxon>Fungi</taxon>
        <taxon>Dikarya</taxon>
        <taxon>Ascomycota</taxon>
        <taxon>Pezizomycotina</taxon>
        <taxon>Sordariomycetes</taxon>
        <taxon>Sordariomycetidae</taxon>
        <taxon>Sordariales</taxon>
        <taxon>Lasiosphaeriaceae</taxon>
        <taxon>Lasiosphaeria</taxon>
    </lineage>
</organism>
<proteinExistence type="predicted"/>
<reference evidence="2" key="1">
    <citation type="journal article" date="2023" name="Mol. Phylogenet. Evol.">
        <title>Genome-scale phylogeny and comparative genomics of the fungal order Sordariales.</title>
        <authorList>
            <person name="Hensen N."/>
            <person name="Bonometti L."/>
            <person name="Westerberg I."/>
            <person name="Brannstrom I.O."/>
            <person name="Guillou S."/>
            <person name="Cros-Aarteil S."/>
            <person name="Calhoun S."/>
            <person name="Haridas S."/>
            <person name="Kuo A."/>
            <person name="Mondo S."/>
            <person name="Pangilinan J."/>
            <person name="Riley R."/>
            <person name="LaButti K."/>
            <person name="Andreopoulos B."/>
            <person name="Lipzen A."/>
            <person name="Chen C."/>
            <person name="Yan M."/>
            <person name="Daum C."/>
            <person name="Ng V."/>
            <person name="Clum A."/>
            <person name="Steindorff A."/>
            <person name="Ohm R.A."/>
            <person name="Martin F."/>
            <person name="Silar P."/>
            <person name="Natvig D.O."/>
            <person name="Lalanne C."/>
            <person name="Gautier V."/>
            <person name="Ament-Velasquez S.L."/>
            <person name="Kruys A."/>
            <person name="Hutchinson M.I."/>
            <person name="Powell A.J."/>
            <person name="Barry K."/>
            <person name="Miller A.N."/>
            <person name="Grigoriev I.V."/>
            <person name="Debuchy R."/>
            <person name="Gladieux P."/>
            <person name="Hiltunen Thoren M."/>
            <person name="Johannesson H."/>
        </authorList>
    </citation>
    <scope>NUCLEOTIDE SEQUENCE</scope>
    <source>
        <strain evidence="2">CBS 958.72</strain>
    </source>
</reference>
<sequence>MLKNLAHLDFLWLCSGLDAGHPPNGIQRVDSIVAGFQGELDALSYALTVLSTEIESSKGALPATVSKWWRTASLERILESAVKTLDHLRVIFGEISKERRMLEKTRRYYASKQHDEEIRHLRNCIGTYVSCLNLPVILLANIRQPLPLVAPESDFRLGLLGSKLSALDSTINELKDSI</sequence>
<gene>
    <name evidence="2" type="ORF">B0T24DRAFT_597385</name>
</gene>
<name>A0AAE0JWH3_9PEZI</name>
<accession>A0AAE0JWH3</accession>
<dbReference type="Proteomes" id="UP001287356">
    <property type="component" value="Unassembled WGS sequence"/>
</dbReference>
<protein>
    <submittedName>
        <fullName evidence="2">Uncharacterized protein</fullName>
    </submittedName>
</protein>
<evidence type="ECO:0000256" key="1">
    <source>
        <dbReference type="SAM" id="SignalP"/>
    </source>
</evidence>